<dbReference type="AlphaFoldDB" id="A0A3Q2DM62"/>
<dbReference type="GO" id="GO:0003682">
    <property type="term" value="F:chromatin binding"/>
    <property type="evidence" value="ECO:0007669"/>
    <property type="project" value="TreeGrafter"/>
</dbReference>
<dbReference type="PANTHER" id="PTHR11199">
    <property type="entry name" value="STROMAL ANTIGEN"/>
    <property type="match status" value="1"/>
</dbReference>
<sequence length="166" mass="18928">FRRYSACYRGRGDPRCFFSTLILSDRSSHWLLSFCFKTVVEEWLSSYKQSQEAGLLVLINFIVQSCGCKGVVSREMFESMQNAEIICALTQEFSEDSANYPLTTPGPQLKRFKAGLCEFVRVLVRLCRNSLVYDEFLFPSLLALLTGLSDSQVRAFRHTSTLLGKH</sequence>
<name>A0A3Q2DM62_CYPVA</name>
<dbReference type="Proteomes" id="UP000265020">
    <property type="component" value="Unassembled WGS sequence"/>
</dbReference>
<evidence type="ECO:0000313" key="4">
    <source>
        <dbReference type="Proteomes" id="UP000265020"/>
    </source>
</evidence>
<dbReference type="OMA" id="RTMEYAD"/>
<protein>
    <recommendedName>
        <fullName evidence="2">STAG domain-containing protein</fullName>
    </recommendedName>
</protein>
<dbReference type="Ensembl" id="ENSCVAT00000014493.1">
    <property type="protein sequence ID" value="ENSCVAP00000020382.1"/>
    <property type="gene ID" value="ENSCVAG00000001717.1"/>
</dbReference>
<reference evidence="3" key="2">
    <citation type="submission" date="2025-09" db="UniProtKB">
        <authorList>
            <consortium name="Ensembl"/>
        </authorList>
    </citation>
    <scope>IDENTIFICATION</scope>
</reference>
<proteinExistence type="inferred from homology"/>
<feature type="domain" description="STAG" evidence="2">
    <location>
        <begin position="99"/>
        <end position="163"/>
    </location>
</feature>
<evidence type="ECO:0000256" key="1">
    <source>
        <dbReference type="ARBA" id="ARBA00005486"/>
    </source>
</evidence>
<evidence type="ECO:0000313" key="3">
    <source>
        <dbReference type="Ensembl" id="ENSCVAP00000020382.1"/>
    </source>
</evidence>
<keyword evidence="4" id="KW-1185">Reference proteome</keyword>
<dbReference type="InterPro" id="IPR013721">
    <property type="entry name" value="STAG"/>
</dbReference>
<dbReference type="STRING" id="28743.ENSCVAP00000020382"/>
<reference evidence="3" key="1">
    <citation type="submission" date="2025-08" db="UniProtKB">
        <authorList>
            <consortium name="Ensembl"/>
        </authorList>
    </citation>
    <scope>IDENTIFICATION</scope>
</reference>
<dbReference type="GO" id="GO:0007062">
    <property type="term" value="P:sister chromatid cohesion"/>
    <property type="evidence" value="ECO:0007669"/>
    <property type="project" value="TreeGrafter"/>
</dbReference>
<dbReference type="GO" id="GO:0005634">
    <property type="term" value="C:nucleus"/>
    <property type="evidence" value="ECO:0007669"/>
    <property type="project" value="TreeGrafter"/>
</dbReference>
<dbReference type="GO" id="GO:0000785">
    <property type="term" value="C:chromatin"/>
    <property type="evidence" value="ECO:0007669"/>
    <property type="project" value="TreeGrafter"/>
</dbReference>
<accession>A0A3Q2DM62</accession>
<dbReference type="InterPro" id="IPR039662">
    <property type="entry name" value="Cohesin_Scc3/SA"/>
</dbReference>
<organism evidence="3 4">
    <name type="scientific">Cyprinodon variegatus</name>
    <name type="common">Sheepshead minnow</name>
    <dbReference type="NCBI Taxonomy" id="28743"/>
    <lineage>
        <taxon>Eukaryota</taxon>
        <taxon>Metazoa</taxon>
        <taxon>Chordata</taxon>
        <taxon>Craniata</taxon>
        <taxon>Vertebrata</taxon>
        <taxon>Euteleostomi</taxon>
        <taxon>Actinopterygii</taxon>
        <taxon>Neopterygii</taxon>
        <taxon>Teleostei</taxon>
        <taxon>Neoteleostei</taxon>
        <taxon>Acanthomorphata</taxon>
        <taxon>Ovalentaria</taxon>
        <taxon>Atherinomorphae</taxon>
        <taxon>Cyprinodontiformes</taxon>
        <taxon>Cyprinodontidae</taxon>
        <taxon>Cyprinodon</taxon>
    </lineage>
</organism>
<evidence type="ECO:0000259" key="2">
    <source>
        <dbReference type="Pfam" id="PF08514"/>
    </source>
</evidence>
<dbReference type="Pfam" id="PF08514">
    <property type="entry name" value="STAG"/>
    <property type="match status" value="1"/>
</dbReference>
<dbReference type="GO" id="GO:0008278">
    <property type="term" value="C:cohesin complex"/>
    <property type="evidence" value="ECO:0007669"/>
    <property type="project" value="TreeGrafter"/>
</dbReference>
<comment type="similarity">
    <text evidence="1">Belongs to the SCC3 family.</text>
</comment>
<dbReference type="GeneTree" id="ENSGT00950000182972"/>
<dbReference type="PANTHER" id="PTHR11199:SF10">
    <property type="entry name" value="COHESIN SUBUNIT SA"/>
    <property type="match status" value="1"/>
</dbReference>